<dbReference type="Pfam" id="PF14761">
    <property type="entry name" value="HPS3_N"/>
    <property type="match status" value="2"/>
</dbReference>
<evidence type="ECO:0000256" key="1">
    <source>
        <dbReference type="SAM" id="MobiDB-lite"/>
    </source>
</evidence>
<accession>A0A6L2Q329</accession>
<feature type="region of interest" description="Disordered" evidence="1">
    <location>
        <begin position="915"/>
        <end position="944"/>
    </location>
</feature>
<gene>
    <name evidence="4" type="ORF">Cfor_02228</name>
</gene>
<dbReference type="OrthoDB" id="10255480at2759"/>
<evidence type="ECO:0008006" key="6">
    <source>
        <dbReference type="Google" id="ProtNLM"/>
    </source>
</evidence>
<feature type="compositionally biased region" description="Polar residues" evidence="1">
    <location>
        <begin position="796"/>
        <end position="807"/>
    </location>
</feature>
<dbReference type="Proteomes" id="UP000502823">
    <property type="component" value="Unassembled WGS sequence"/>
</dbReference>
<feature type="domain" description="BLOC-2 complex member HPS3 N-terminal" evidence="2">
    <location>
        <begin position="4"/>
        <end position="238"/>
    </location>
</feature>
<organism evidence="4 5">
    <name type="scientific">Coptotermes formosanus</name>
    <name type="common">Formosan subterranean termite</name>
    <dbReference type="NCBI Taxonomy" id="36987"/>
    <lineage>
        <taxon>Eukaryota</taxon>
        <taxon>Metazoa</taxon>
        <taxon>Ecdysozoa</taxon>
        <taxon>Arthropoda</taxon>
        <taxon>Hexapoda</taxon>
        <taxon>Insecta</taxon>
        <taxon>Pterygota</taxon>
        <taxon>Neoptera</taxon>
        <taxon>Polyneoptera</taxon>
        <taxon>Dictyoptera</taxon>
        <taxon>Blattodea</taxon>
        <taxon>Blattoidea</taxon>
        <taxon>Termitoidae</taxon>
        <taxon>Rhinotermitidae</taxon>
        <taxon>Coptotermes</taxon>
    </lineage>
</organism>
<feature type="region of interest" description="Disordered" evidence="1">
    <location>
        <begin position="219"/>
        <end position="240"/>
    </location>
</feature>
<dbReference type="Pfam" id="PF14763">
    <property type="entry name" value="HPS3_C"/>
    <property type="match status" value="1"/>
</dbReference>
<dbReference type="InterPro" id="IPR029438">
    <property type="entry name" value="HPS3_C"/>
</dbReference>
<dbReference type="EMBL" id="BLKM01000895">
    <property type="protein sequence ID" value="GFG39303.1"/>
    <property type="molecule type" value="Genomic_DNA"/>
</dbReference>
<feature type="domain" description="BLOC-2 complex member HPS3 N-terminal" evidence="2">
    <location>
        <begin position="375"/>
        <end position="508"/>
    </location>
</feature>
<dbReference type="PANTHER" id="PTHR28633:SF1">
    <property type="entry name" value="BLOC-2 COMPLEX MEMBER HPS3"/>
    <property type="match status" value="1"/>
</dbReference>
<feature type="compositionally biased region" description="Low complexity" evidence="1">
    <location>
        <begin position="784"/>
        <end position="795"/>
    </location>
</feature>
<proteinExistence type="predicted"/>
<evidence type="ECO:0000259" key="3">
    <source>
        <dbReference type="Pfam" id="PF14763"/>
    </source>
</evidence>
<name>A0A6L2Q329_COPFO</name>
<evidence type="ECO:0000313" key="5">
    <source>
        <dbReference type="Proteomes" id="UP000502823"/>
    </source>
</evidence>
<dbReference type="GO" id="GO:0005737">
    <property type="term" value="C:cytoplasm"/>
    <property type="evidence" value="ECO:0007669"/>
    <property type="project" value="TreeGrafter"/>
</dbReference>
<dbReference type="InParanoid" id="A0A6L2Q329"/>
<reference evidence="5" key="1">
    <citation type="submission" date="2020-01" db="EMBL/GenBank/DDBJ databases">
        <title>Draft genome sequence of the Termite Coptotermes fromosanus.</title>
        <authorList>
            <person name="Itakura S."/>
            <person name="Yosikawa Y."/>
            <person name="Umezawa K."/>
        </authorList>
    </citation>
    <scope>NUCLEOTIDE SEQUENCE [LARGE SCALE GENOMIC DNA]</scope>
</reference>
<dbReference type="InterPro" id="IPR029437">
    <property type="entry name" value="HPS3_N"/>
</dbReference>
<evidence type="ECO:0000259" key="2">
    <source>
        <dbReference type="Pfam" id="PF14761"/>
    </source>
</evidence>
<dbReference type="FunCoup" id="A0A6L2Q329">
    <property type="interactions" value="1"/>
</dbReference>
<keyword evidence="5" id="KW-1185">Reference proteome</keyword>
<protein>
    <recommendedName>
        <fullName evidence="6">BLOC-2 complex member HPS3 N-terminal domain-containing protein</fullName>
    </recommendedName>
</protein>
<evidence type="ECO:0000313" key="4">
    <source>
        <dbReference type="EMBL" id="GFG39303.1"/>
    </source>
</evidence>
<feature type="domain" description="BLOC-2 complex member HPS3 C-terminal" evidence="3">
    <location>
        <begin position="530"/>
        <end position="781"/>
    </location>
</feature>
<sequence>MVRVISVHHFVSQDIHTCEDPVAATTAAPDYLLLALPQHMVEVRDLSRGGDVVFSFPTVDQAHQMLHCCHGNYVATLEAKQGHQGKEFSYARIYANWDVTNTTQQPMRARIAGRVTPSSTQSGLPSLEMIELPLKRNPSIVACCQVTGNLLVASQKMLMLYSFHICTHDISRLRFIDFEESGVCVELSLCPSSVSLAEDIIMCMAEEFVHVFRLGPRAQGGDQQQESEEQQHRDAVKNTSTDSHIDWDEIVREEVNADSKLHENLFPLRVDLPSIVNSSSGAEQRRTPFQVATQTVTAVVHCASPAATSWAAECGVFHLLQLHMSTPQEHSSSRQVRSSGHDEFRCQILKPLYVKTDSKQPCDRTGPVVNPLHSKHHADMVSVVCLVVTQQEGYLYYFSMHNTQEPSWLQQASCVTVYPFTAPVTAVAMEGYVLHALTESGLETYTLRTSYQFASTLDLVNNMTNACPPVDDPVCLVGLCPFLGVERLLISDAHLVLLACSEGSSSSSQDSHCGGGWTLYSLSLPSPPALYSDILCVASAHQWSSPTTYRHLLCEGHIILRTALTTATWMPGSSEALPRSYDDKFTNTLEELYRDSCALLADYYVMCDSEADWNLASAYYNMAGLTPMGVVNRVKMIEVPSELAVKRKHQGLMSYLHKCLLHLNQAPGDMFSPALPSFANTVLDLFEEYNPAQVSTLVLCSSLLREYATDRVLAIMKKQLSTRAVPAAADALALVLLCIQRGSPEQAVAVLDSLSPTSLTNILSNNPSLLLEEQCPSVAHTGPSSCASQKSSASSTPRNTLPSHSRQSIRSFSELSSLLMDSKPGALADVLADLVTVSMSATLQEILQVFLEYIPSRIGIAGSAASNVLQKFLEQYFSWYFSDVREENLSSYDATTVEALKILVRSYLSDLQRHSLSMPRKKRQQNVESQESKTKTTSNETGSSWENHAHKKVLFEEKRSAFLDKMPPYSGDLSKRLISLQEGTGCASQNVESVQPGENAATDALFKLQCLLCSGKLPQECLVEVQQFVQTHPQLHGNLSLQVLCVLAQEATAILLDFCPHALLQYTKDRFSCESEWRSLLLMLHRKVQALGDKTLLKPLYLQVTNDLSASGTCQSYQSTHYGNRPAAASNT</sequence>
<comment type="caution">
    <text evidence="4">The sequence shown here is derived from an EMBL/GenBank/DDBJ whole genome shotgun (WGS) entry which is preliminary data.</text>
</comment>
<feature type="region of interest" description="Disordered" evidence="1">
    <location>
        <begin position="781"/>
        <end position="807"/>
    </location>
</feature>
<feature type="compositionally biased region" description="Polar residues" evidence="1">
    <location>
        <begin position="935"/>
        <end position="944"/>
    </location>
</feature>
<dbReference type="AlphaFoldDB" id="A0A6L2Q329"/>
<dbReference type="InterPro" id="IPR017216">
    <property type="entry name" value="HPS3"/>
</dbReference>
<dbReference type="PANTHER" id="PTHR28633">
    <property type="entry name" value="HERMANSKY-PUDLAK SYNDROME 3 PROTEIN"/>
    <property type="match status" value="1"/>
</dbReference>